<dbReference type="InterPro" id="IPR000719">
    <property type="entry name" value="Prot_kinase_dom"/>
</dbReference>
<evidence type="ECO:0000313" key="20">
    <source>
        <dbReference type="EMBL" id="KAL3277022.1"/>
    </source>
</evidence>
<keyword evidence="12 16" id="KW-0675">Receptor</keyword>
<evidence type="ECO:0000259" key="18">
    <source>
        <dbReference type="PROSITE" id="PS50011"/>
    </source>
</evidence>
<feature type="domain" description="Protein kinase" evidence="18">
    <location>
        <begin position="1713"/>
        <end position="1983"/>
    </location>
</feature>
<evidence type="ECO:0000256" key="6">
    <source>
        <dbReference type="ARBA" id="ARBA00022741"/>
    </source>
</evidence>
<keyword evidence="8 15" id="KW-0067">ATP-binding</keyword>
<dbReference type="Gene3D" id="2.120.10.30">
    <property type="entry name" value="TolB, C-terminal domain"/>
    <property type="match status" value="3"/>
</dbReference>
<dbReference type="PROSITE" id="PS00107">
    <property type="entry name" value="PROTEIN_KINASE_ATP"/>
    <property type="match status" value="1"/>
</dbReference>
<dbReference type="CDD" id="cd00063">
    <property type="entry name" value="FN3"/>
    <property type="match status" value="5"/>
</dbReference>
<feature type="domain" description="Fibronectin type-III" evidence="19">
    <location>
        <begin position="780"/>
        <end position="885"/>
    </location>
</feature>
<dbReference type="Proteomes" id="UP001516400">
    <property type="component" value="Unassembled WGS sequence"/>
</dbReference>
<evidence type="ECO:0000256" key="11">
    <source>
        <dbReference type="ARBA" id="ARBA00023137"/>
    </source>
</evidence>
<dbReference type="SMART" id="SM00060">
    <property type="entry name" value="FN3"/>
    <property type="match status" value="7"/>
</dbReference>
<dbReference type="InterPro" id="IPR001245">
    <property type="entry name" value="Ser-Thr/Tyr_kinase_cat_dom"/>
</dbReference>
<evidence type="ECO:0000256" key="1">
    <source>
        <dbReference type="ARBA" id="ARBA00004167"/>
    </source>
</evidence>
<evidence type="ECO:0000256" key="14">
    <source>
        <dbReference type="ARBA" id="ARBA00051243"/>
    </source>
</evidence>
<dbReference type="FunFam" id="1.10.510.10:FF:000341">
    <property type="entry name" value="Tyrosine-protein kinase receptor"/>
    <property type="match status" value="1"/>
</dbReference>
<keyword evidence="7" id="KW-0418">Kinase</keyword>
<keyword evidence="21" id="KW-1185">Reference proteome</keyword>
<keyword evidence="10 17" id="KW-0472">Membrane</keyword>
<dbReference type="GO" id="GO:0004714">
    <property type="term" value="F:transmembrane receptor protein tyrosine kinase activity"/>
    <property type="evidence" value="ECO:0007669"/>
    <property type="project" value="UniProtKB-EC"/>
</dbReference>
<dbReference type="InterPro" id="IPR003961">
    <property type="entry name" value="FN3_dom"/>
</dbReference>
<dbReference type="InterPro" id="IPR036116">
    <property type="entry name" value="FN3_sf"/>
</dbReference>
<evidence type="ECO:0000256" key="13">
    <source>
        <dbReference type="ARBA" id="ARBA00023180"/>
    </source>
</evidence>
<evidence type="ECO:0000256" key="15">
    <source>
        <dbReference type="PROSITE-ProRule" id="PRU10141"/>
    </source>
</evidence>
<dbReference type="Gene3D" id="2.60.40.10">
    <property type="entry name" value="Immunoglobulins"/>
    <property type="match status" value="6"/>
</dbReference>
<dbReference type="InterPro" id="IPR011042">
    <property type="entry name" value="6-blade_b-propeller_TolB-like"/>
</dbReference>
<evidence type="ECO:0000256" key="9">
    <source>
        <dbReference type="ARBA" id="ARBA00022989"/>
    </source>
</evidence>
<evidence type="ECO:0000256" key="3">
    <source>
        <dbReference type="ARBA" id="ARBA00022679"/>
    </source>
</evidence>
<evidence type="ECO:0000313" key="21">
    <source>
        <dbReference type="Proteomes" id="UP001516400"/>
    </source>
</evidence>
<evidence type="ECO:0000256" key="2">
    <source>
        <dbReference type="ARBA" id="ARBA00022553"/>
    </source>
</evidence>
<feature type="transmembrane region" description="Helical" evidence="17">
    <location>
        <begin position="1630"/>
        <end position="1654"/>
    </location>
</feature>
<dbReference type="InterPro" id="IPR000033">
    <property type="entry name" value="LDLR_classB_rpt"/>
</dbReference>
<protein>
    <recommendedName>
        <fullName evidence="16">Tyrosine-protein kinase receptor</fullName>
        <ecNumber evidence="16">2.7.10.1</ecNumber>
    </recommendedName>
</protein>
<dbReference type="InterPro" id="IPR050122">
    <property type="entry name" value="RTK"/>
</dbReference>
<keyword evidence="5" id="KW-0677">Repeat</keyword>
<keyword evidence="11" id="KW-0829">Tyrosine-protein kinase</keyword>
<feature type="domain" description="Fibronectin type-III" evidence="19">
    <location>
        <begin position="309"/>
        <end position="405"/>
    </location>
</feature>
<evidence type="ECO:0000259" key="19">
    <source>
        <dbReference type="PROSITE" id="PS50853"/>
    </source>
</evidence>
<dbReference type="FunFam" id="2.60.40.10:FF:002572">
    <property type="entry name" value="Tyrosine-protein kinase receptor"/>
    <property type="match status" value="1"/>
</dbReference>
<keyword evidence="2 16" id="KW-0597">Phosphoprotein</keyword>
<dbReference type="InterPro" id="IPR017441">
    <property type="entry name" value="Protein_kinase_ATP_BS"/>
</dbReference>
<dbReference type="Pfam" id="PF07714">
    <property type="entry name" value="PK_Tyr_Ser-Thr"/>
    <property type="match status" value="1"/>
</dbReference>
<dbReference type="InterPro" id="IPR020635">
    <property type="entry name" value="Tyr_kinase_cat_dom"/>
</dbReference>
<evidence type="ECO:0000256" key="16">
    <source>
        <dbReference type="RuleBase" id="RU000312"/>
    </source>
</evidence>
<dbReference type="InterPro" id="IPR013783">
    <property type="entry name" value="Ig-like_fold"/>
</dbReference>
<reference evidence="20 21" key="1">
    <citation type="journal article" date="2021" name="BMC Biol.">
        <title>Horizontally acquired antibacterial genes associated with adaptive radiation of ladybird beetles.</title>
        <authorList>
            <person name="Li H.S."/>
            <person name="Tang X.F."/>
            <person name="Huang Y.H."/>
            <person name="Xu Z.Y."/>
            <person name="Chen M.L."/>
            <person name="Du X.Y."/>
            <person name="Qiu B.Y."/>
            <person name="Chen P.T."/>
            <person name="Zhang W."/>
            <person name="Slipinski A."/>
            <person name="Escalona H.E."/>
            <person name="Waterhouse R.M."/>
            <person name="Zwick A."/>
            <person name="Pang H."/>
        </authorList>
    </citation>
    <scope>NUCLEOTIDE SEQUENCE [LARGE SCALE GENOMIC DNA]</scope>
    <source>
        <strain evidence="20">SYSU2018</strain>
    </source>
</reference>
<comment type="caution">
    <text evidence="20">The sequence shown here is derived from an EMBL/GenBank/DDBJ whole genome shotgun (WGS) entry which is preliminary data.</text>
</comment>
<dbReference type="SUPFAM" id="SSF56112">
    <property type="entry name" value="Protein kinase-like (PK-like)"/>
    <property type="match status" value="1"/>
</dbReference>
<comment type="subcellular location">
    <subcellularLocation>
        <location evidence="1">Membrane</location>
        <topology evidence="1">Single-pass membrane protein</topology>
    </subcellularLocation>
</comment>
<gene>
    <name evidence="20" type="ORF">HHI36_012384</name>
</gene>
<dbReference type="SMART" id="SM00135">
    <property type="entry name" value="LY"/>
    <property type="match status" value="4"/>
</dbReference>
<dbReference type="CDD" id="cd05044">
    <property type="entry name" value="PTKc_c-ros"/>
    <property type="match status" value="1"/>
</dbReference>
<dbReference type="PROSITE" id="PS50011">
    <property type="entry name" value="PROTEIN_KINASE_DOM"/>
    <property type="match status" value="1"/>
</dbReference>
<accession>A0ABD2NEU0</accession>
<dbReference type="Pfam" id="PF00041">
    <property type="entry name" value="fn3"/>
    <property type="match status" value="4"/>
</dbReference>
<evidence type="ECO:0000256" key="4">
    <source>
        <dbReference type="ARBA" id="ARBA00022692"/>
    </source>
</evidence>
<dbReference type="PROSITE" id="PS00239">
    <property type="entry name" value="RECEPTOR_TYR_KIN_II"/>
    <property type="match status" value="1"/>
</dbReference>
<name>A0ABD2NEU0_9CUCU</name>
<dbReference type="PANTHER" id="PTHR24416">
    <property type="entry name" value="TYROSINE-PROTEIN KINASE RECEPTOR"/>
    <property type="match status" value="1"/>
</dbReference>
<dbReference type="PRINTS" id="PR00109">
    <property type="entry name" value="TYRKINASE"/>
</dbReference>
<dbReference type="Gene3D" id="3.30.200.20">
    <property type="entry name" value="Phosphorylase Kinase, domain 1"/>
    <property type="match status" value="1"/>
</dbReference>
<comment type="similarity">
    <text evidence="16">Belongs to the protein kinase superfamily. Tyr protein kinase family. Insulin receptor subfamily.</text>
</comment>
<dbReference type="SUPFAM" id="SSF49265">
    <property type="entry name" value="Fibronectin type III"/>
    <property type="match status" value="4"/>
</dbReference>
<dbReference type="SUPFAM" id="SSF63825">
    <property type="entry name" value="YWTD domain"/>
    <property type="match status" value="3"/>
</dbReference>
<dbReference type="GO" id="GO:0005524">
    <property type="term" value="F:ATP binding"/>
    <property type="evidence" value="ECO:0007669"/>
    <property type="project" value="UniProtKB-UniRule"/>
</dbReference>
<evidence type="ECO:0000256" key="17">
    <source>
        <dbReference type="SAM" id="Phobius"/>
    </source>
</evidence>
<feature type="binding site" evidence="15">
    <location>
        <position position="1744"/>
    </location>
    <ligand>
        <name>ATP</name>
        <dbReference type="ChEBI" id="CHEBI:30616"/>
    </ligand>
</feature>
<feature type="domain" description="Fibronectin type-III" evidence="19">
    <location>
        <begin position="1298"/>
        <end position="1404"/>
    </location>
</feature>
<dbReference type="EC" id="2.7.10.1" evidence="16"/>
<evidence type="ECO:0000256" key="7">
    <source>
        <dbReference type="ARBA" id="ARBA00022777"/>
    </source>
</evidence>
<evidence type="ECO:0000256" key="8">
    <source>
        <dbReference type="ARBA" id="ARBA00022840"/>
    </source>
</evidence>
<dbReference type="Gene3D" id="1.10.510.10">
    <property type="entry name" value="Transferase(Phosphotransferase) domain 1"/>
    <property type="match status" value="1"/>
</dbReference>
<keyword evidence="9 17" id="KW-1133">Transmembrane helix</keyword>
<dbReference type="GO" id="GO:0016020">
    <property type="term" value="C:membrane"/>
    <property type="evidence" value="ECO:0007669"/>
    <property type="project" value="UniProtKB-SubCell"/>
</dbReference>
<dbReference type="PROSITE" id="PS50853">
    <property type="entry name" value="FN3"/>
    <property type="match status" value="5"/>
</dbReference>
<evidence type="ECO:0000256" key="5">
    <source>
        <dbReference type="ARBA" id="ARBA00022737"/>
    </source>
</evidence>
<organism evidence="20 21">
    <name type="scientific">Cryptolaemus montrouzieri</name>
    <dbReference type="NCBI Taxonomy" id="559131"/>
    <lineage>
        <taxon>Eukaryota</taxon>
        <taxon>Metazoa</taxon>
        <taxon>Ecdysozoa</taxon>
        <taxon>Arthropoda</taxon>
        <taxon>Hexapoda</taxon>
        <taxon>Insecta</taxon>
        <taxon>Pterygota</taxon>
        <taxon>Neoptera</taxon>
        <taxon>Endopterygota</taxon>
        <taxon>Coleoptera</taxon>
        <taxon>Polyphaga</taxon>
        <taxon>Cucujiformia</taxon>
        <taxon>Coccinelloidea</taxon>
        <taxon>Coccinellidae</taxon>
        <taxon>Scymninae</taxon>
        <taxon>Scymnini</taxon>
        <taxon>Cryptolaemus</taxon>
    </lineage>
</organism>
<dbReference type="InterPro" id="IPR008266">
    <property type="entry name" value="Tyr_kinase_AS"/>
</dbReference>
<feature type="domain" description="Fibronectin type-III" evidence="19">
    <location>
        <begin position="683"/>
        <end position="777"/>
    </location>
</feature>
<keyword evidence="6 15" id="KW-0547">Nucleotide-binding</keyword>
<dbReference type="InterPro" id="IPR002011">
    <property type="entry name" value="Tyr_kinase_rcpt_2_CS"/>
</dbReference>
<dbReference type="SMART" id="SM00219">
    <property type="entry name" value="TyrKc"/>
    <property type="match status" value="1"/>
</dbReference>
<keyword evidence="4 16" id="KW-0812">Transmembrane</keyword>
<comment type="catalytic activity">
    <reaction evidence="14 16">
        <text>L-tyrosyl-[protein] + ATP = O-phospho-L-tyrosyl-[protein] + ADP + H(+)</text>
        <dbReference type="Rhea" id="RHEA:10596"/>
        <dbReference type="Rhea" id="RHEA-COMP:10136"/>
        <dbReference type="Rhea" id="RHEA-COMP:20101"/>
        <dbReference type="ChEBI" id="CHEBI:15378"/>
        <dbReference type="ChEBI" id="CHEBI:30616"/>
        <dbReference type="ChEBI" id="CHEBI:46858"/>
        <dbReference type="ChEBI" id="CHEBI:61978"/>
        <dbReference type="ChEBI" id="CHEBI:456216"/>
        <dbReference type="EC" id="2.7.10.1"/>
    </reaction>
</comment>
<proteinExistence type="inferred from homology"/>
<feature type="domain" description="Fibronectin type-III" evidence="19">
    <location>
        <begin position="1502"/>
        <end position="1618"/>
    </location>
</feature>
<keyword evidence="3" id="KW-0808">Transferase</keyword>
<keyword evidence="13" id="KW-0325">Glycoprotein</keyword>
<dbReference type="InterPro" id="IPR011009">
    <property type="entry name" value="Kinase-like_dom_sf"/>
</dbReference>
<sequence>MRNGAGIGPPAQVTISTPPEPLIRGSKKPILILGTEHSVIEQGTYILDEPVILYETEKRIKGLAVHISQKLLFVSESDGHIAKMSLESRNTSYILSPDRINFKPLDLSVDWLNGQLYILGEVGHENKMWQIARCGLDGSGLTVAIAGLVVKPHCVEVDPYNGYLFWALEGHTKGGLYRLDLADISNGIRHEVRPEIILKDPSLGAFTLDHTNFSLLVARQNENTINSISLDGKEIYNMRPKVTKSKMHKVVSLATANKIFYWTDGDNVFYEEHRDAYYHNSYPDLSARTYNKVIVNLESSQPIPIPVNPPRNLQAMFDKDLAKTSWEAPHLLDGQGRGAWQNWSYEVSLKNIVTSEVLTIKDINGTSCTVHELTENSKYIVKAAAYTTYGRGPWSREFIGATLLDKKESPFILWAAAEGILTSDPTGQNVKTVIHNGGIKKFFITDIAWYREQVYLVTNNSQMLWYNTSSHKHGKLLDSVGSIGVDWIGKKLYWSNPKQQMMIRGNLNGTQQEPLSISAVAKELEIDSVKAYIYWSTGYAVECAHLNGADKIDYRKAKFFSGKQVMGLTLDMDHKNLYWIVRGSEGSTLFKAPMAGYIDTKHITVEKIANLRNPLEGPLSYFHNRLLWLQDDKTAAVSDLHGQNVATVREATMTDLTTVYVVDPTLHKLPATDTRTVDDIVVIPNIVNRDSVKVIGSSESFNVSWDPVNNVNYGVVFYEVQIDPLSRNDSTVITTYPSIKYRQVIPPYTKLHVSIRAFTYWGASPELKAKIFSPPSTPSAPRNVRSYVVYQQNSSDNENYVTITFRWDVPLYPNGIIQGYKVYCWYYHDDTKFDICKRVIKNSREMEHVVKNLKKTQLYYFEVRAFTNIGDGKMSETLFVDSKDESPLPTLLIASADSIFVQDIDDNQNYSIIHGINSPMEMSFLIQENKIFWVNEMKELFMYTINKGNKTKLYDIVGDAIGLTVDWLERSLYFVEKIDEYSIIKKMDLNLYEEGIGHPVEILRRPTSIRKLEISPFTKKLYWIEVEDNVYHRLMISNSDGNNIVQFFSKYQRNKRDVSENNDDSCNCPLNPFLESSFSVDHSDSKSKPVVTFIEHNTKDILSSDKDGCRCNIIANSSTVSNYFPVKKIRSDFGSLYWTNPSQGNLYVLKRRKKSTVVSREVRAQDISIFGHHIQPYPAKHCLAPKQNQESRVILMQRKSSSLHLILPRYQVHDNCSELSLATVRYTVCYSELSGNCEACEGECMKLSSFDAEMEIKDLKPYTKYKIWVSYANHFTQTRDKVVGPAVILQTAPGAPSKPLNVTATVLNPTLVEVTWKPPVELNGETVYYEIHWQTEGTRSGVRKKEEQPVLEHQTTGHTQKMFKSLLHKLSPNETYIVWVRAYCETNATSSDSDRVKIVTYQEPSGLTLLNKTSQNMYLSWNISPHVEHATAQYSSLMSNTWRNVTHQEKEDDVIYFYVEDLKPKSLYKFRLCLTYEKYPKEFIWPSDPKFTFETLGDRPSPPGIPIIQYLNPNEYRVWWEVAQENGAPIELYRLEGLLLKHYRTRRSTNNRTAFFYTAPSIVEEEPQWRTFYNGTNTTWIINGLSEEYKYVFRVFALNSFGWSDPSKESIEFDLNETARLADKQSAMTVVVIATGITISFIFVVIIILISLVCSGKKKEPQIIHIPRSPDVELATLRELPRRGVHNTNVLYVSTLPTTEEIKLLPHIKREQITLTKFLGSGAFGEVFEGKAKDIIGHKKVAIKTLRKGASDQEKSEFLQEAQLMSHFKHEHILELLGVCLDNDPHFIIMELMEGGDLLTYLRSSRNPVADTPMLTLIELLKMCVDVSKGCRYLEEMHFVHRDLACRNCLVSSTDPETRIVKIGDFGLARDIYKNDYYRKEGEGLLPVRWMAPESLVDGVFTSQSDVWAFGILLWEIMTLGQQPYPARNNLEVLHYVKSGGRLGKPVDCPVELHSLMLKCWQFVPDTRPTFKYCLEVLENQHLQNLRNPTTGVHEGQYISTVPECK</sequence>
<dbReference type="PROSITE" id="PS00109">
    <property type="entry name" value="PROTEIN_KINASE_TYR"/>
    <property type="match status" value="1"/>
</dbReference>
<evidence type="ECO:0000256" key="12">
    <source>
        <dbReference type="ARBA" id="ARBA00023170"/>
    </source>
</evidence>
<evidence type="ECO:0000256" key="10">
    <source>
        <dbReference type="ARBA" id="ARBA00023136"/>
    </source>
</evidence>
<dbReference type="EMBL" id="JABFTP020000103">
    <property type="protein sequence ID" value="KAL3277022.1"/>
    <property type="molecule type" value="Genomic_DNA"/>
</dbReference>
<dbReference type="PANTHER" id="PTHR24416:SF527">
    <property type="entry name" value="PROTO-ONCOGENE TYROSINE-PROTEIN KINASE ROS"/>
    <property type="match status" value="1"/>
</dbReference>